<dbReference type="SUPFAM" id="SSF48403">
    <property type="entry name" value="Ankyrin repeat"/>
    <property type="match status" value="1"/>
</dbReference>
<gene>
    <name evidence="2" type="ORF">KHLLAP_LOCUS1083</name>
</gene>
<evidence type="ECO:0000313" key="3">
    <source>
        <dbReference type="Proteomes" id="UP001295740"/>
    </source>
</evidence>
<sequence>MSPYSATSWPTVLIHEDAGYVHGAVFSSSQGSLEKAKLLVEVGKADVNELPYPDIVDPQVANTPLHEAAKCGAIKVAEYLLQKGADVRTKDSSGKIPKEGGCRGGLVGPRREQYLEYWTEYI</sequence>
<keyword evidence="1" id="KW-0040">ANK repeat</keyword>
<keyword evidence="3" id="KW-1185">Reference proteome</keyword>
<accession>A0AAI8V936</accession>
<dbReference type="AlphaFoldDB" id="A0AAI8V936"/>
<proteinExistence type="predicted"/>
<dbReference type="Pfam" id="PF12796">
    <property type="entry name" value="Ank_2"/>
    <property type="match status" value="1"/>
</dbReference>
<dbReference type="PROSITE" id="PS50088">
    <property type="entry name" value="ANK_REPEAT"/>
    <property type="match status" value="1"/>
</dbReference>
<evidence type="ECO:0000313" key="2">
    <source>
        <dbReference type="EMBL" id="CAJ2500615.1"/>
    </source>
</evidence>
<comment type="caution">
    <text evidence="2">The sequence shown here is derived from an EMBL/GenBank/DDBJ whole genome shotgun (WGS) entry which is preliminary data.</text>
</comment>
<feature type="repeat" description="ANK" evidence="1">
    <location>
        <begin position="60"/>
        <end position="92"/>
    </location>
</feature>
<protein>
    <submittedName>
        <fullName evidence="2">Uu.00g034680.m01.CDS01</fullName>
    </submittedName>
</protein>
<dbReference type="SMART" id="SM00248">
    <property type="entry name" value="ANK"/>
    <property type="match status" value="2"/>
</dbReference>
<dbReference type="Proteomes" id="UP001295740">
    <property type="component" value="Unassembled WGS sequence"/>
</dbReference>
<name>A0AAI8V936_9PEZI</name>
<dbReference type="InterPro" id="IPR002110">
    <property type="entry name" value="Ankyrin_rpt"/>
</dbReference>
<reference evidence="2" key="1">
    <citation type="submission" date="2023-10" db="EMBL/GenBank/DDBJ databases">
        <authorList>
            <person name="Hackl T."/>
        </authorList>
    </citation>
    <scope>NUCLEOTIDE SEQUENCE</scope>
</reference>
<dbReference type="PROSITE" id="PS50297">
    <property type="entry name" value="ANK_REP_REGION"/>
    <property type="match status" value="1"/>
</dbReference>
<evidence type="ECO:0000256" key="1">
    <source>
        <dbReference type="PROSITE-ProRule" id="PRU00023"/>
    </source>
</evidence>
<organism evidence="2 3">
    <name type="scientific">Anthostomella pinea</name>
    <dbReference type="NCBI Taxonomy" id="933095"/>
    <lineage>
        <taxon>Eukaryota</taxon>
        <taxon>Fungi</taxon>
        <taxon>Dikarya</taxon>
        <taxon>Ascomycota</taxon>
        <taxon>Pezizomycotina</taxon>
        <taxon>Sordariomycetes</taxon>
        <taxon>Xylariomycetidae</taxon>
        <taxon>Xylariales</taxon>
        <taxon>Xylariaceae</taxon>
        <taxon>Anthostomella</taxon>
    </lineage>
</organism>
<dbReference type="Gene3D" id="1.25.40.20">
    <property type="entry name" value="Ankyrin repeat-containing domain"/>
    <property type="match status" value="1"/>
</dbReference>
<dbReference type="EMBL" id="CAUWAG010000003">
    <property type="protein sequence ID" value="CAJ2500615.1"/>
    <property type="molecule type" value="Genomic_DNA"/>
</dbReference>
<dbReference type="InterPro" id="IPR036770">
    <property type="entry name" value="Ankyrin_rpt-contain_sf"/>
</dbReference>